<proteinExistence type="predicted"/>
<dbReference type="Proteomes" id="UP000248544">
    <property type="component" value="Unassembled WGS sequence"/>
</dbReference>
<evidence type="ECO:0000256" key="1">
    <source>
        <dbReference type="SAM" id="MobiDB-lite"/>
    </source>
</evidence>
<dbReference type="AlphaFoldDB" id="A0A2W2FDL4"/>
<keyword evidence="2" id="KW-0472">Membrane</keyword>
<dbReference type="EMBL" id="POUA01000290">
    <property type="protein sequence ID" value="PZG33732.1"/>
    <property type="molecule type" value="Genomic_DNA"/>
</dbReference>
<dbReference type="Gene3D" id="1.20.1250.20">
    <property type="entry name" value="MFS general substrate transporter like domains"/>
    <property type="match status" value="1"/>
</dbReference>
<reference evidence="3 4" key="1">
    <citation type="submission" date="2018-01" db="EMBL/GenBank/DDBJ databases">
        <title>Draft genome sequence of Sphaerisporangium sp. 7K107.</title>
        <authorList>
            <person name="Sahin N."/>
            <person name="Saygin H."/>
            <person name="Ay H."/>
        </authorList>
    </citation>
    <scope>NUCLEOTIDE SEQUENCE [LARGE SCALE GENOMIC DNA]</scope>
    <source>
        <strain evidence="3 4">7K107</strain>
    </source>
</reference>
<gene>
    <name evidence="3" type="ORF">C1I98_28425</name>
</gene>
<feature type="transmembrane region" description="Helical" evidence="2">
    <location>
        <begin position="38"/>
        <end position="62"/>
    </location>
</feature>
<protein>
    <recommendedName>
        <fullName evidence="5">MFS transporter</fullName>
    </recommendedName>
</protein>
<dbReference type="InterPro" id="IPR036259">
    <property type="entry name" value="MFS_trans_sf"/>
</dbReference>
<keyword evidence="4" id="KW-1185">Reference proteome</keyword>
<comment type="caution">
    <text evidence="3">The sequence shown here is derived from an EMBL/GenBank/DDBJ whole genome shotgun (WGS) entry which is preliminary data.</text>
</comment>
<feature type="transmembrane region" description="Helical" evidence="2">
    <location>
        <begin position="103"/>
        <end position="124"/>
    </location>
</feature>
<feature type="transmembrane region" description="Helical" evidence="2">
    <location>
        <begin position="74"/>
        <end position="97"/>
    </location>
</feature>
<keyword evidence="2" id="KW-0812">Transmembrane</keyword>
<evidence type="ECO:0000313" key="3">
    <source>
        <dbReference type="EMBL" id="PZG33732.1"/>
    </source>
</evidence>
<feature type="transmembrane region" description="Helical" evidence="2">
    <location>
        <begin position="12"/>
        <end position="32"/>
    </location>
</feature>
<feature type="region of interest" description="Disordered" evidence="1">
    <location>
        <begin position="132"/>
        <end position="162"/>
    </location>
</feature>
<evidence type="ECO:0000256" key="2">
    <source>
        <dbReference type="SAM" id="Phobius"/>
    </source>
</evidence>
<accession>A0A2W2FDL4</accession>
<feature type="non-terminal residue" evidence="3">
    <location>
        <position position="1"/>
    </location>
</feature>
<sequence>AGYWSDRTGRRMGPLRTIVVATTVVMGVLAVAELVSPWAGVAALALAAVVTVSGNGLAYLGAGELAGPHWAGRVLGAHNTVQNVVTVGGVPVLGMMIGASGYWAGFAVGAVCALAAIPLVPVAAERRAARAARAGTAPKPTATPLCRTAGPGSSGSCSGSRP</sequence>
<dbReference type="SUPFAM" id="SSF103473">
    <property type="entry name" value="MFS general substrate transporter"/>
    <property type="match status" value="1"/>
</dbReference>
<evidence type="ECO:0000313" key="4">
    <source>
        <dbReference type="Proteomes" id="UP000248544"/>
    </source>
</evidence>
<evidence type="ECO:0008006" key="5">
    <source>
        <dbReference type="Google" id="ProtNLM"/>
    </source>
</evidence>
<name>A0A2W2FDL4_9ACTN</name>
<keyword evidence="2" id="KW-1133">Transmembrane helix</keyword>
<organism evidence="3 4">
    <name type="scientific">Spongiactinospora gelatinilytica</name>
    <dbReference type="NCBI Taxonomy" id="2666298"/>
    <lineage>
        <taxon>Bacteria</taxon>
        <taxon>Bacillati</taxon>
        <taxon>Actinomycetota</taxon>
        <taxon>Actinomycetes</taxon>
        <taxon>Streptosporangiales</taxon>
        <taxon>Streptosporangiaceae</taxon>
        <taxon>Spongiactinospora</taxon>
    </lineage>
</organism>